<dbReference type="PANTHER" id="PTHR21213:SF0">
    <property type="entry name" value="ZINC FINGER PROTEIN 706"/>
    <property type="match status" value="1"/>
</dbReference>
<keyword evidence="3" id="KW-0963">Cytoplasm</keyword>
<dbReference type="Proteomes" id="UP001189429">
    <property type="component" value="Unassembled WGS sequence"/>
</dbReference>
<dbReference type="Gene3D" id="4.10.1050.10">
    <property type="entry name" value="At2g23090-like"/>
    <property type="match status" value="1"/>
</dbReference>
<dbReference type="PANTHER" id="PTHR21213">
    <property type="entry name" value="GEO09665P1-RELATED"/>
    <property type="match status" value="1"/>
</dbReference>
<organism evidence="6 7">
    <name type="scientific">Prorocentrum cordatum</name>
    <dbReference type="NCBI Taxonomy" id="2364126"/>
    <lineage>
        <taxon>Eukaryota</taxon>
        <taxon>Sar</taxon>
        <taxon>Alveolata</taxon>
        <taxon>Dinophyceae</taxon>
        <taxon>Prorocentrales</taxon>
        <taxon>Prorocentraceae</taxon>
        <taxon>Prorocentrum</taxon>
    </lineage>
</organism>
<feature type="compositionally biased region" description="Basic and acidic residues" evidence="5">
    <location>
        <begin position="1"/>
        <end position="12"/>
    </location>
</feature>
<evidence type="ECO:0000256" key="5">
    <source>
        <dbReference type="SAM" id="MobiDB-lite"/>
    </source>
</evidence>
<name>A0ABN9TC89_9DINO</name>
<evidence type="ECO:0000313" key="7">
    <source>
        <dbReference type="Proteomes" id="UP001189429"/>
    </source>
</evidence>
<dbReference type="InterPro" id="IPR045230">
    <property type="entry name" value="MBS1/2-like"/>
</dbReference>
<protein>
    <submittedName>
        <fullName evidence="6">Uncharacterized protein</fullName>
    </submittedName>
</protein>
<comment type="caution">
    <text evidence="6">The sequence shown here is derived from an EMBL/GenBank/DDBJ whole genome shotgun (WGS) entry which is preliminary data.</text>
</comment>
<dbReference type="SUPFAM" id="SSF118359">
    <property type="entry name" value="Expressed protein At2g23090/F21P24.15"/>
    <property type="match status" value="1"/>
</dbReference>
<evidence type="ECO:0000256" key="2">
    <source>
        <dbReference type="ARBA" id="ARBA00004496"/>
    </source>
</evidence>
<evidence type="ECO:0000256" key="3">
    <source>
        <dbReference type="ARBA" id="ARBA00022490"/>
    </source>
</evidence>
<dbReference type="EMBL" id="CAUYUJ010014570">
    <property type="protein sequence ID" value="CAK0843316.1"/>
    <property type="molecule type" value="Genomic_DNA"/>
</dbReference>
<proteinExistence type="predicted"/>
<keyword evidence="7" id="KW-1185">Reference proteome</keyword>
<sequence length="73" mass="7948">MVRGHAKEEAQKKNAAKLAAQKTSGSQKEAQKAGLKVVCPSCKMEMTNYKCLVQHFDSKHPKETCPPAESFAG</sequence>
<evidence type="ECO:0000256" key="4">
    <source>
        <dbReference type="ARBA" id="ARBA00023242"/>
    </source>
</evidence>
<reference evidence="6" key="1">
    <citation type="submission" date="2023-10" db="EMBL/GenBank/DDBJ databases">
        <authorList>
            <person name="Chen Y."/>
            <person name="Shah S."/>
            <person name="Dougan E. K."/>
            <person name="Thang M."/>
            <person name="Chan C."/>
        </authorList>
    </citation>
    <scope>NUCLEOTIDE SEQUENCE [LARGE SCALE GENOMIC DNA]</scope>
</reference>
<comment type="subcellular location">
    <subcellularLocation>
        <location evidence="2">Cytoplasm</location>
    </subcellularLocation>
    <subcellularLocation>
        <location evidence="1">Nucleus</location>
    </subcellularLocation>
</comment>
<evidence type="ECO:0000313" key="6">
    <source>
        <dbReference type="EMBL" id="CAK0843316.1"/>
    </source>
</evidence>
<accession>A0ABN9TC89</accession>
<dbReference type="InterPro" id="IPR026939">
    <property type="entry name" value="ZNF706/At2g23090_sf"/>
</dbReference>
<keyword evidence="4" id="KW-0539">Nucleus</keyword>
<feature type="region of interest" description="Disordered" evidence="5">
    <location>
        <begin position="1"/>
        <end position="31"/>
    </location>
</feature>
<evidence type="ECO:0000256" key="1">
    <source>
        <dbReference type="ARBA" id="ARBA00004123"/>
    </source>
</evidence>
<gene>
    <name evidence="6" type="ORF">PCOR1329_LOCUS37700</name>
</gene>